<evidence type="ECO:0000259" key="9">
    <source>
        <dbReference type="Pfam" id="PF02879"/>
    </source>
</evidence>
<evidence type="ECO:0000256" key="6">
    <source>
        <dbReference type="ARBA" id="ARBA00023235"/>
    </source>
</evidence>
<dbReference type="PRINTS" id="PR00509">
    <property type="entry name" value="PGMPMM"/>
</dbReference>
<keyword evidence="5" id="KW-0460">Magnesium</keyword>
<dbReference type="Pfam" id="PF02878">
    <property type="entry name" value="PGM_PMM_I"/>
    <property type="match status" value="1"/>
</dbReference>
<keyword evidence="3" id="KW-0597">Phosphoprotein</keyword>
<dbReference type="AlphaFoldDB" id="A0A1I3H4D4"/>
<evidence type="ECO:0000313" key="12">
    <source>
        <dbReference type="Proteomes" id="UP000199548"/>
    </source>
</evidence>
<dbReference type="InterPro" id="IPR005845">
    <property type="entry name" value="A-D-PHexomutase_a/b/a-II"/>
</dbReference>
<gene>
    <name evidence="11" type="ORF">SAMN05192543_102832</name>
</gene>
<dbReference type="CDD" id="cd03089">
    <property type="entry name" value="PMM_PGM"/>
    <property type="match status" value="1"/>
</dbReference>
<dbReference type="Pfam" id="PF02880">
    <property type="entry name" value="PGM_PMM_III"/>
    <property type="match status" value="1"/>
</dbReference>
<dbReference type="InterPro" id="IPR036900">
    <property type="entry name" value="A-D-PHexomutase_C_sf"/>
</dbReference>
<evidence type="ECO:0000259" key="8">
    <source>
        <dbReference type="Pfam" id="PF02878"/>
    </source>
</evidence>
<dbReference type="Gene3D" id="3.30.310.50">
    <property type="entry name" value="Alpha-D-phosphohexomutase, C-terminal domain"/>
    <property type="match status" value="1"/>
</dbReference>
<reference evidence="11 12" key="1">
    <citation type="submission" date="2016-10" db="EMBL/GenBank/DDBJ databases">
        <authorList>
            <person name="de Groot N.N."/>
        </authorList>
    </citation>
    <scope>NUCLEOTIDE SEQUENCE [LARGE SCALE GENOMIC DNA]</scope>
    <source>
        <strain evidence="11 12">LMG 23650</strain>
    </source>
</reference>
<dbReference type="GO" id="GO:0016868">
    <property type="term" value="F:intramolecular phosphotransferase activity"/>
    <property type="evidence" value="ECO:0007669"/>
    <property type="project" value="InterPro"/>
</dbReference>
<keyword evidence="4" id="KW-0479">Metal-binding</keyword>
<dbReference type="STRING" id="420953.SAMN05192543_102832"/>
<feature type="domain" description="Alpha-D-phosphohexomutase C-terminal" evidence="7">
    <location>
        <begin position="375"/>
        <end position="451"/>
    </location>
</feature>
<dbReference type="Gene3D" id="3.40.120.10">
    <property type="entry name" value="Alpha-D-Glucose-1,6-Bisphosphate, subunit A, domain 3"/>
    <property type="match status" value="3"/>
</dbReference>
<evidence type="ECO:0000256" key="4">
    <source>
        <dbReference type="ARBA" id="ARBA00022723"/>
    </source>
</evidence>
<dbReference type="InterPro" id="IPR005846">
    <property type="entry name" value="A-D-PHexomutase_a/b/a-III"/>
</dbReference>
<dbReference type="InterPro" id="IPR016055">
    <property type="entry name" value="A-D-PHexomutase_a/b/a-I/II/III"/>
</dbReference>
<name>A0A1I3H4D4_9BURK</name>
<dbReference type="GO" id="GO:0005975">
    <property type="term" value="P:carbohydrate metabolic process"/>
    <property type="evidence" value="ECO:0007669"/>
    <property type="project" value="InterPro"/>
</dbReference>
<dbReference type="SUPFAM" id="SSF55957">
    <property type="entry name" value="Phosphoglucomutase, C-terminal domain"/>
    <property type="match status" value="1"/>
</dbReference>
<dbReference type="InterPro" id="IPR005844">
    <property type="entry name" value="A-D-PHexomutase_a/b/a-I"/>
</dbReference>
<evidence type="ECO:0000259" key="7">
    <source>
        <dbReference type="Pfam" id="PF00408"/>
    </source>
</evidence>
<dbReference type="Pfam" id="PF00408">
    <property type="entry name" value="PGM_PMM_IV"/>
    <property type="match status" value="1"/>
</dbReference>
<evidence type="ECO:0000313" key="11">
    <source>
        <dbReference type="EMBL" id="SFI30430.1"/>
    </source>
</evidence>
<organism evidence="11 12">
    <name type="scientific">Paraburkholderia megapolitana</name>
    <dbReference type="NCBI Taxonomy" id="420953"/>
    <lineage>
        <taxon>Bacteria</taxon>
        <taxon>Pseudomonadati</taxon>
        <taxon>Pseudomonadota</taxon>
        <taxon>Betaproteobacteria</taxon>
        <taxon>Burkholderiales</taxon>
        <taxon>Burkholderiaceae</taxon>
        <taxon>Paraburkholderia</taxon>
    </lineage>
</organism>
<comment type="cofactor">
    <cofactor evidence="1">
        <name>Mg(2+)</name>
        <dbReference type="ChEBI" id="CHEBI:18420"/>
    </cofactor>
</comment>
<dbReference type="Pfam" id="PF02879">
    <property type="entry name" value="PGM_PMM_II"/>
    <property type="match status" value="1"/>
</dbReference>
<evidence type="ECO:0000256" key="5">
    <source>
        <dbReference type="ARBA" id="ARBA00022842"/>
    </source>
</evidence>
<evidence type="ECO:0000256" key="1">
    <source>
        <dbReference type="ARBA" id="ARBA00001946"/>
    </source>
</evidence>
<proteinExistence type="inferred from homology"/>
<feature type="domain" description="Alpha-D-phosphohexomutase alpha/beta/alpha" evidence="10">
    <location>
        <begin position="261"/>
        <end position="368"/>
    </location>
</feature>
<keyword evidence="12" id="KW-1185">Reference proteome</keyword>
<dbReference type="InterPro" id="IPR005843">
    <property type="entry name" value="A-D-PHexomutase_C"/>
</dbReference>
<dbReference type="PANTHER" id="PTHR43771:SF2">
    <property type="entry name" value="PHOSPHOMANNOMUTASE_PHOSPHOGLUCOMUTASE"/>
    <property type="match status" value="1"/>
</dbReference>
<dbReference type="Proteomes" id="UP000199548">
    <property type="component" value="Unassembled WGS sequence"/>
</dbReference>
<keyword evidence="6" id="KW-0413">Isomerase</keyword>
<dbReference type="PANTHER" id="PTHR43771">
    <property type="entry name" value="PHOSPHOMANNOMUTASE"/>
    <property type="match status" value="1"/>
</dbReference>
<evidence type="ECO:0000256" key="2">
    <source>
        <dbReference type="ARBA" id="ARBA00010231"/>
    </source>
</evidence>
<evidence type="ECO:0000256" key="3">
    <source>
        <dbReference type="ARBA" id="ARBA00022553"/>
    </source>
</evidence>
<feature type="domain" description="Alpha-D-phosphohexomutase alpha/beta/alpha" evidence="8">
    <location>
        <begin position="6"/>
        <end position="143"/>
    </location>
</feature>
<dbReference type="InterPro" id="IPR005841">
    <property type="entry name" value="Alpha-D-phosphohexomutase_SF"/>
</dbReference>
<comment type="similarity">
    <text evidence="2">Belongs to the phosphohexose mutase family.</text>
</comment>
<protein>
    <submittedName>
        <fullName evidence="11">Phosphomannomutase</fullName>
    </submittedName>
</protein>
<feature type="domain" description="Alpha-D-phosphohexomutase alpha/beta/alpha" evidence="9">
    <location>
        <begin position="160"/>
        <end position="256"/>
    </location>
</feature>
<dbReference type="EMBL" id="FOQU01000002">
    <property type="protein sequence ID" value="SFI30430.1"/>
    <property type="molecule type" value="Genomic_DNA"/>
</dbReference>
<accession>A0A1I3H4D4</accession>
<evidence type="ECO:0000259" key="10">
    <source>
        <dbReference type="Pfam" id="PF02880"/>
    </source>
</evidence>
<dbReference type="OrthoDB" id="9803322at2"/>
<dbReference type="GO" id="GO:0046872">
    <property type="term" value="F:metal ion binding"/>
    <property type="evidence" value="ECO:0007669"/>
    <property type="project" value="UniProtKB-KW"/>
</dbReference>
<dbReference type="RefSeq" id="WP_091010772.1">
    <property type="nucleotide sequence ID" value="NZ_CP041745.1"/>
</dbReference>
<sequence>MISQSIFKAYDIRGVIGKTLDADTARSIGRAFGSEVRAQGGDAVVVARDGRLSGPELIAALSDGLRSAGVDVVNVGMVPTPVGYFAASVPLALAGGERRIDSCIVVTGSHNPPDYNGFKMVLRGAAIYGEQIQALYQRIVDNRFETGSGSYADYDIADVYLARIVGDIKPARPIKIVVDTGNGVAGGLAPRLFKALGCELVELFTEIDGTFPNHHPDPAHPENLQDVIKALKETDAEIGFAFDGDGDRLGVVTKDGQIIYPDRQLMLFAEEVLSRNKGAQIIYDVKCTRNLAKWVRDKGGVPLMWKTGHSLVKAKLRETGAPLAGEMSGHVFFKDRWYGFDDGLYTGARLLEILSKVSDPSALLNSLPNSHSTPELQLKLEEGENFELIARLQKSATFTGADEVVKIDGLRVEYPDGFGLARSSNTTPVVVMRFEADNDAALSRIQEDFRRVILAEKPDAKLPF</sequence>
<dbReference type="SUPFAM" id="SSF53738">
    <property type="entry name" value="Phosphoglucomutase, first 3 domains"/>
    <property type="match status" value="3"/>
</dbReference>